<evidence type="ECO:0008006" key="3">
    <source>
        <dbReference type="Google" id="ProtNLM"/>
    </source>
</evidence>
<evidence type="ECO:0000313" key="2">
    <source>
        <dbReference type="Proteomes" id="UP001359559"/>
    </source>
</evidence>
<dbReference type="AlphaFoldDB" id="A0AAN9FPU2"/>
<dbReference type="Proteomes" id="UP001359559">
    <property type="component" value="Unassembled WGS sequence"/>
</dbReference>
<name>A0AAN9FPU2_CLITE</name>
<reference evidence="1 2" key="1">
    <citation type="submission" date="2024-01" db="EMBL/GenBank/DDBJ databases">
        <title>The genomes of 5 underutilized Papilionoideae crops provide insights into root nodulation and disease resistance.</title>
        <authorList>
            <person name="Yuan L."/>
        </authorList>
    </citation>
    <scope>NUCLEOTIDE SEQUENCE [LARGE SCALE GENOMIC DNA]</scope>
    <source>
        <strain evidence="1">LY-2023</strain>
        <tissue evidence="1">Leaf</tissue>
    </source>
</reference>
<evidence type="ECO:0000313" key="1">
    <source>
        <dbReference type="EMBL" id="KAK7280280.1"/>
    </source>
</evidence>
<accession>A0AAN9FPU2</accession>
<dbReference type="PANTHER" id="PTHR35109:SF1">
    <property type="entry name" value="GLUTAMATE RACEMASE"/>
    <property type="match status" value="1"/>
</dbReference>
<organism evidence="1 2">
    <name type="scientific">Clitoria ternatea</name>
    <name type="common">Butterfly pea</name>
    <dbReference type="NCBI Taxonomy" id="43366"/>
    <lineage>
        <taxon>Eukaryota</taxon>
        <taxon>Viridiplantae</taxon>
        <taxon>Streptophyta</taxon>
        <taxon>Embryophyta</taxon>
        <taxon>Tracheophyta</taxon>
        <taxon>Spermatophyta</taxon>
        <taxon>Magnoliopsida</taxon>
        <taxon>eudicotyledons</taxon>
        <taxon>Gunneridae</taxon>
        <taxon>Pentapetalae</taxon>
        <taxon>rosids</taxon>
        <taxon>fabids</taxon>
        <taxon>Fabales</taxon>
        <taxon>Fabaceae</taxon>
        <taxon>Papilionoideae</taxon>
        <taxon>50 kb inversion clade</taxon>
        <taxon>NPAAA clade</taxon>
        <taxon>indigoferoid/millettioid clade</taxon>
        <taxon>Phaseoleae</taxon>
        <taxon>Clitoria</taxon>
    </lineage>
</organism>
<gene>
    <name evidence="1" type="ORF">RJT34_25342</name>
</gene>
<dbReference type="EMBL" id="JAYKXN010000006">
    <property type="protein sequence ID" value="KAK7280280.1"/>
    <property type="molecule type" value="Genomic_DNA"/>
</dbReference>
<protein>
    <recommendedName>
        <fullName evidence="3">Late embryogenesis abundant protein</fullName>
    </recommendedName>
</protein>
<keyword evidence="2" id="KW-1185">Reference proteome</keyword>
<sequence>MVRGSITKANLMFLGSCMGAKRAKSGFSKFADTSQLGATESCGRVSKSSEKKEDLDCWVPHPRTGIYFPKGHDWVMDDVPEDAARLSQTHWFRNIDGVDNPKYQS</sequence>
<proteinExistence type="predicted"/>
<dbReference type="PANTHER" id="PTHR35109">
    <property type="entry name" value="GLUTAMATE RACEMASE"/>
    <property type="match status" value="1"/>
</dbReference>
<comment type="caution">
    <text evidence="1">The sequence shown here is derived from an EMBL/GenBank/DDBJ whole genome shotgun (WGS) entry which is preliminary data.</text>
</comment>